<dbReference type="EMBL" id="KQ127096">
    <property type="protein sequence ID" value="KMS64605.1"/>
    <property type="molecule type" value="Genomic_DNA"/>
</dbReference>
<evidence type="ECO:0000256" key="3">
    <source>
        <dbReference type="ARBA" id="ARBA00022692"/>
    </source>
</evidence>
<dbReference type="InterPro" id="IPR036259">
    <property type="entry name" value="MFS_trans_sf"/>
</dbReference>
<keyword evidence="5 6" id="KW-0472">Membrane</keyword>
<organism evidence="7 8">
    <name type="scientific">Beta vulgaris subsp. vulgaris</name>
    <name type="common">Beet</name>
    <dbReference type="NCBI Taxonomy" id="3555"/>
    <lineage>
        <taxon>Eukaryota</taxon>
        <taxon>Viridiplantae</taxon>
        <taxon>Streptophyta</taxon>
        <taxon>Embryophyta</taxon>
        <taxon>Tracheophyta</taxon>
        <taxon>Spermatophyta</taxon>
        <taxon>Magnoliopsida</taxon>
        <taxon>eudicotyledons</taxon>
        <taxon>Gunneridae</taxon>
        <taxon>Pentapetalae</taxon>
        <taxon>Caryophyllales</taxon>
        <taxon>Chenopodiaceae</taxon>
        <taxon>Betoideae</taxon>
        <taxon>Beta</taxon>
    </lineage>
</organism>
<dbReference type="GO" id="GO:0016020">
    <property type="term" value="C:membrane"/>
    <property type="evidence" value="ECO:0007669"/>
    <property type="project" value="UniProtKB-SubCell"/>
</dbReference>
<comment type="subcellular location">
    <subcellularLocation>
        <location evidence="1">Membrane</location>
        <topology evidence="1">Multi-pass membrane protein</topology>
    </subcellularLocation>
</comment>
<dbReference type="eggNOG" id="KOG0253">
    <property type="taxonomic scope" value="Eukaryota"/>
</dbReference>
<dbReference type="PANTHER" id="PTHR23511:SF5">
    <property type="entry name" value="MAJOR FACILITATOR-TYPE TRANSPORTER HXNZ-RELATED"/>
    <property type="match status" value="1"/>
</dbReference>
<dbReference type="OrthoDB" id="4139357at2759"/>
<sequence>MDDALLSLGFGKYQTLILIYAGLGWILEAMEVMILSFVGPVVQTAEWNLTSEQESLITTVVFAGMPFRAYT</sequence>
<reference evidence="7 8" key="1">
    <citation type="journal article" date="2014" name="Nature">
        <title>The genome of the recently domesticated crop plant sugar beet (Beta vulgaris).</title>
        <authorList>
            <person name="Dohm J.C."/>
            <person name="Minoche A.E."/>
            <person name="Holtgrawe D."/>
            <person name="Capella-Gutierrez S."/>
            <person name="Zakrzewski F."/>
            <person name="Tafer H."/>
            <person name="Rupp O."/>
            <person name="Sorensen T.R."/>
            <person name="Stracke R."/>
            <person name="Reinhardt R."/>
            <person name="Goesmann A."/>
            <person name="Kraft T."/>
            <person name="Schulz B."/>
            <person name="Stadler P.F."/>
            <person name="Schmidt T."/>
            <person name="Gabaldon T."/>
            <person name="Lehrach H."/>
            <person name="Weisshaar B."/>
            <person name="Himmelbauer H."/>
        </authorList>
    </citation>
    <scope>NUCLEOTIDE SEQUENCE [LARGE SCALE GENOMIC DNA]</scope>
    <source>
        <tissue evidence="7">Taproot</tissue>
    </source>
</reference>
<dbReference type="PANTHER" id="PTHR23511">
    <property type="entry name" value="SYNAPTIC VESICLE GLYCOPROTEIN 2"/>
    <property type="match status" value="1"/>
</dbReference>
<evidence type="ECO:0000256" key="6">
    <source>
        <dbReference type="SAM" id="Phobius"/>
    </source>
</evidence>
<accession>A0A0J8BFK7</accession>
<feature type="transmembrane region" description="Helical" evidence="6">
    <location>
        <begin position="17"/>
        <end position="38"/>
    </location>
</feature>
<gene>
    <name evidence="7" type="ORF">BVRB_018560</name>
</gene>
<evidence type="ECO:0008006" key="9">
    <source>
        <dbReference type="Google" id="ProtNLM"/>
    </source>
</evidence>
<dbReference type="Gramene" id="KMS64605">
    <property type="protein sequence ID" value="KMS64605"/>
    <property type="gene ID" value="BVRB_018560"/>
</dbReference>
<name>A0A0J8BFK7_BETVV</name>
<keyword evidence="2" id="KW-0813">Transport</keyword>
<keyword evidence="3 6" id="KW-0812">Transmembrane</keyword>
<evidence type="ECO:0000256" key="4">
    <source>
        <dbReference type="ARBA" id="ARBA00022989"/>
    </source>
</evidence>
<keyword evidence="4 6" id="KW-1133">Transmembrane helix</keyword>
<evidence type="ECO:0000313" key="8">
    <source>
        <dbReference type="Proteomes" id="UP000035740"/>
    </source>
</evidence>
<protein>
    <recommendedName>
        <fullName evidence="9">Major facilitator superfamily (MFS) profile domain-containing protein</fullName>
    </recommendedName>
</protein>
<feature type="non-terminal residue" evidence="7">
    <location>
        <position position="71"/>
    </location>
</feature>
<dbReference type="OMA" id="GMPFRAY"/>
<keyword evidence="8" id="KW-1185">Reference proteome</keyword>
<dbReference type="SUPFAM" id="SSF103473">
    <property type="entry name" value="MFS general substrate transporter"/>
    <property type="match status" value="1"/>
</dbReference>
<evidence type="ECO:0000256" key="2">
    <source>
        <dbReference type="ARBA" id="ARBA00022448"/>
    </source>
</evidence>
<evidence type="ECO:0000256" key="5">
    <source>
        <dbReference type="ARBA" id="ARBA00023136"/>
    </source>
</evidence>
<evidence type="ECO:0000313" key="7">
    <source>
        <dbReference type="EMBL" id="KMS64605.1"/>
    </source>
</evidence>
<dbReference type="AlphaFoldDB" id="A0A0J8BFK7"/>
<dbReference type="Proteomes" id="UP000035740">
    <property type="component" value="Unassembled WGS sequence"/>
</dbReference>
<proteinExistence type="predicted"/>
<evidence type="ECO:0000256" key="1">
    <source>
        <dbReference type="ARBA" id="ARBA00004141"/>
    </source>
</evidence>